<keyword evidence="3" id="KW-1185">Reference proteome</keyword>
<reference evidence="2" key="1">
    <citation type="submission" date="2021-02" db="EMBL/GenBank/DDBJ databases">
        <title>Salinimicrobium sp. nov. isolated from seawater in Tongyeong, Republic of Korea.</title>
        <authorList>
            <person name="Lee S.-J."/>
        </authorList>
    </citation>
    <scope>NUCLEOTIDE SEQUENCE</scope>
    <source>
        <strain evidence="2">HN-2-9-2</strain>
    </source>
</reference>
<sequence length="311" mass="36397">MEEKKILHITNGDDLSEQITNLKLPGDVITWREMLCEGPASMDVGDEEFVLRRRTFLLEKYNISEEQYQEEFLSELAKLAAINNYDEIVLWFEFDLFSHMNMLALISFMLQNKKDGPFSLVCSRKLKGEAEMTALSQLSDKNLKEHYNHRIPLEKADIQTAQLIWELYCSKNPKKLTSEIKKTTNFEYLSSSIRAHIERFPNVKTGLNTLEVNVLKLIEEHDIKSMHHLLGYALQYQGYYGYVDVQMQRILDKLSPFYETSEDKLKLNEDGIKALKGTKNYYQNLKDDEYYGGVKKYDFLYDPVSHNLLKL</sequence>
<proteinExistence type="predicted"/>
<evidence type="ECO:0000259" key="1">
    <source>
        <dbReference type="Pfam" id="PF08874"/>
    </source>
</evidence>
<gene>
    <name evidence="2" type="ORF">JRG66_14740</name>
</gene>
<accession>A0ABY6NQK8</accession>
<evidence type="ECO:0000313" key="2">
    <source>
        <dbReference type="EMBL" id="UZH55190.1"/>
    </source>
</evidence>
<evidence type="ECO:0000313" key="3">
    <source>
        <dbReference type="Proteomes" id="UP001163981"/>
    </source>
</evidence>
<protein>
    <submittedName>
        <fullName evidence="2">DUF1835 domain-containing protein</fullName>
    </submittedName>
</protein>
<dbReference type="EMBL" id="CP069620">
    <property type="protein sequence ID" value="UZH55190.1"/>
    <property type="molecule type" value="Genomic_DNA"/>
</dbReference>
<dbReference type="InterPro" id="IPR014973">
    <property type="entry name" value="DUF1835"/>
</dbReference>
<name>A0ABY6NQK8_9FLAO</name>
<dbReference type="Proteomes" id="UP001163981">
    <property type="component" value="Chromosome"/>
</dbReference>
<dbReference type="Pfam" id="PF08874">
    <property type="entry name" value="DUF1835"/>
    <property type="match status" value="1"/>
</dbReference>
<dbReference type="RefSeq" id="WP_265163538.1">
    <property type="nucleotide sequence ID" value="NZ_CP069620.1"/>
</dbReference>
<feature type="domain" description="DUF1835" evidence="1">
    <location>
        <begin position="8"/>
        <end position="113"/>
    </location>
</feature>
<organism evidence="2 3">
    <name type="scientific">Salinimicrobium tongyeongense</name>
    <dbReference type="NCBI Taxonomy" id="2809707"/>
    <lineage>
        <taxon>Bacteria</taxon>
        <taxon>Pseudomonadati</taxon>
        <taxon>Bacteroidota</taxon>
        <taxon>Flavobacteriia</taxon>
        <taxon>Flavobacteriales</taxon>
        <taxon>Flavobacteriaceae</taxon>
        <taxon>Salinimicrobium</taxon>
    </lineage>
</organism>